<keyword evidence="3" id="KW-1185">Reference proteome</keyword>
<organism evidence="2 3">
    <name type="scientific">Nesterenkonia halobia</name>
    <dbReference type="NCBI Taxonomy" id="37922"/>
    <lineage>
        <taxon>Bacteria</taxon>
        <taxon>Bacillati</taxon>
        <taxon>Actinomycetota</taxon>
        <taxon>Actinomycetes</taxon>
        <taxon>Micrococcales</taxon>
        <taxon>Micrococcaceae</taxon>
        <taxon>Nesterenkonia</taxon>
    </lineage>
</organism>
<sequence length="272" mass="30413">MAEQEPIIVKRRWFRDPDQTEEPIVQGDAEAMAAACEERSIEDAELGLSESSEAWRHQGGSALELDTEVRGGSRNIPAMAVDVYQQVRQARPDLDVYIEPEPLTVHQPDSEIAQQGEGSTPSQWQQWAVVAEHPETDQTARLEFHTQRNDTLLTAVQAHAGEVEQFNWRDYQPWRDISVDAENPPRQLLGEDVEEGWPELRRHYVEDLVASIPEIRDPQTGALVADTEGPRCGIDPDKPVDYDDEPDHDAGVQADVALQQQRDVAGADGPSL</sequence>
<reference evidence="3" key="1">
    <citation type="journal article" date="2019" name="Int. J. Syst. Evol. Microbiol.">
        <title>The Global Catalogue of Microorganisms (GCM) 10K type strain sequencing project: providing services to taxonomists for standard genome sequencing and annotation.</title>
        <authorList>
            <consortium name="The Broad Institute Genomics Platform"/>
            <consortium name="The Broad Institute Genome Sequencing Center for Infectious Disease"/>
            <person name="Wu L."/>
            <person name="Ma J."/>
        </authorList>
    </citation>
    <scope>NUCLEOTIDE SEQUENCE [LARGE SCALE GENOMIC DNA]</scope>
    <source>
        <strain evidence="3">JCM 11483</strain>
    </source>
</reference>
<evidence type="ECO:0000313" key="2">
    <source>
        <dbReference type="EMBL" id="GAA3278450.1"/>
    </source>
</evidence>
<evidence type="ECO:0000313" key="3">
    <source>
        <dbReference type="Proteomes" id="UP001501736"/>
    </source>
</evidence>
<dbReference type="RefSeq" id="WP_344717177.1">
    <property type="nucleotide sequence ID" value="NZ_BAAAYG010000001.1"/>
</dbReference>
<feature type="region of interest" description="Disordered" evidence="1">
    <location>
        <begin position="32"/>
        <end position="55"/>
    </location>
</feature>
<gene>
    <name evidence="2" type="ORF">GCM10020260_00550</name>
</gene>
<proteinExistence type="predicted"/>
<protein>
    <submittedName>
        <fullName evidence="2">Uncharacterized protein</fullName>
    </submittedName>
</protein>
<name>A0ABP6R914_9MICC</name>
<evidence type="ECO:0000256" key="1">
    <source>
        <dbReference type="SAM" id="MobiDB-lite"/>
    </source>
</evidence>
<feature type="region of interest" description="Disordered" evidence="1">
    <location>
        <begin position="222"/>
        <end position="251"/>
    </location>
</feature>
<accession>A0ABP6R914</accession>
<comment type="caution">
    <text evidence="2">The sequence shown here is derived from an EMBL/GenBank/DDBJ whole genome shotgun (WGS) entry which is preliminary data.</text>
</comment>
<dbReference type="EMBL" id="BAAAYG010000001">
    <property type="protein sequence ID" value="GAA3278450.1"/>
    <property type="molecule type" value="Genomic_DNA"/>
</dbReference>
<dbReference type="Proteomes" id="UP001501736">
    <property type="component" value="Unassembled WGS sequence"/>
</dbReference>